<proteinExistence type="predicted"/>
<gene>
    <name evidence="3" type="ORF">LKD32_11340</name>
</gene>
<dbReference type="SUPFAM" id="SSF52540">
    <property type="entry name" value="P-loop containing nucleoside triphosphate hydrolases"/>
    <property type="match status" value="2"/>
</dbReference>
<evidence type="ECO:0000313" key="3">
    <source>
        <dbReference type="EMBL" id="MCC2165455.1"/>
    </source>
</evidence>
<dbReference type="Proteomes" id="UP001198962">
    <property type="component" value="Unassembled WGS sequence"/>
</dbReference>
<keyword evidence="4" id="KW-1185">Reference proteome</keyword>
<protein>
    <submittedName>
        <fullName evidence="3">Phosphate--AMP phosphotransferase</fullName>
    </submittedName>
</protein>
<dbReference type="Pfam" id="PF03976">
    <property type="entry name" value="PPK2"/>
    <property type="match status" value="2"/>
</dbReference>
<dbReference type="RefSeq" id="WP_308451752.1">
    <property type="nucleotide sequence ID" value="NZ_JAJEPU010000036.1"/>
</dbReference>
<feature type="region of interest" description="Disordered" evidence="1">
    <location>
        <begin position="243"/>
        <end position="274"/>
    </location>
</feature>
<evidence type="ECO:0000313" key="4">
    <source>
        <dbReference type="Proteomes" id="UP001198962"/>
    </source>
</evidence>
<dbReference type="PANTHER" id="PTHR34383:SF3">
    <property type="entry name" value="POLYPHOSPHATE:AMP PHOSPHOTRANSFERASE"/>
    <property type="match status" value="1"/>
</dbReference>
<dbReference type="InterPro" id="IPR027417">
    <property type="entry name" value="P-loop_NTPase"/>
</dbReference>
<evidence type="ECO:0000259" key="2">
    <source>
        <dbReference type="Pfam" id="PF03976"/>
    </source>
</evidence>
<accession>A0AAE3AU02</accession>
<dbReference type="Gene3D" id="3.40.50.300">
    <property type="entry name" value="P-loop containing nucleotide triphosphate hydrolases"/>
    <property type="match status" value="2"/>
</dbReference>
<reference evidence="3" key="1">
    <citation type="submission" date="2021-10" db="EMBL/GenBank/DDBJ databases">
        <title>Anaerobic single-cell dispensing facilitates the cultivation of human gut bacteria.</title>
        <authorList>
            <person name="Afrizal A."/>
        </authorList>
    </citation>
    <scope>NUCLEOTIDE SEQUENCE</scope>
    <source>
        <strain evidence="3">CLA-AA-H274</strain>
    </source>
</reference>
<comment type="caution">
    <text evidence="3">The sequence shown here is derived from an EMBL/GenBank/DDBJ whole genome shotgun (WGS) entry which is preliminary data.</text>
</comment>
<dbReference type="InterPro" id="IPR022488">
    <property type="entry name" value="PPK2-related"/>
</dbReference>
<feature type="domain" description="Polyphosphate kinase-2-related" evidence="2">
    <location>
        <begin position="305"/>
        <end position="530"/>
    </location>
</feature>
<dbReference type="AlphaFoldDB" id="A0AAE3AU02"/>
<organism evidence="3 4">
    <name type="scientific">Brotaphodocola catenula</name>
    <dbReference type="NCBI Taxonomy" id="2885361"/>
    <lineage>
        <taxon>Bacteria</taxon>
        <taxon>Bacillati</taxon>
        <taxon>Bacillota</taxon>
        <taxon>Clostridia</taxon>
        <taxon>Lachnospirales</taxon>
        <taxon>Lachnospiraceae</taxon>
        <taxon>Brotaphodocola</taxon>
    </lineage>
</organism>
<name>A0AAE3AU02_9FIRM</name>
<dbReference type="PANTHER" id="PTHR34383">
    <property type="entry name" value="POLYPHOSPHATE:AMP PHOSPHOTRANSFERASE-RELATED"/>
    <property type="match status" value="1"/>
</dbReference>
<dbReference type="EMBL" id="JAJEPU010000036">
    <property type="protein sequence ID" value="MCC2165455.1"/>
    <property type="molecule type" value="Genomic_DNA"/>
</dbReference>
<feature type="domain" description="Polyphosphate kinase-2-related" evidence="2">
    <location>
        <begin position="11"/>
        <end position="233"/>
    </location>
</feature>
<evidence type="ECO:0000256" key="1">
    <source>
        <dbReference type="SAM" id="MobiDB-lite"/>
    </source>
</evidence>
<sequence length="539" mass="63362">MLEKIDLCKSVDKAVYRREHEEYQERLGALQRSLKTAGIPVIILFEGLGSAGKGVQINRLIQALDPRGFDVYASSRPTEEEAMRPFLWRFWTRTPEKGRIAVFDRSWYRRVQIDRFDGITKKSELPEAYRDICSFEKQLTDDGTVIIKLFLLISQKEQKHRFKRLEDSSETAWRVTEGDWRRNREYDQYLRINEEMIEKTDTGYAPWNIIEATDKNYATLKIIRCVTEKLEQALATYRANQTKAEADKNAGQNADQTAEKNVGQDAGKTKTELTSTTGELTSIEPKTDWGYENGILSGVDLTRTMDRDTYKQKIDQLQKRLEILHSEIYRLRIPVVLGFEGWDAGGKGGAIRRLTSHLDPRGYQVCPTSAPSDTEKRHHYLWRLWNRMPKEGHIAVFDRTWYGRVMVERIEGFCTEEEWRRAYQEINEMEAHLVSSGAVVLKFWLHIDKDEQERRFRERMENPEKQWKITDEDWRNREKWDQYELAVNEMLVRTSTTYAPWIVVEGNCKYYARVKVLETVVEALEKKIQEKTQSRNAKK</sequence>